<dbReference type="SUPFAM" id="SSF48452">
    <property type="entry name" value="TPR-like"/>
    <property type="match status" value="1"/>
</dbReference>
<keyword evidence="5 10" id="KW-0808">Transferase</keyword>
<dbReference type="EC" id="2.4.1.255" evidence="3"/>
<dbReference type="GO" id="GO:0006493">
    <property type="term" value="P:protein O-linked glycosylation"/>
    <property type="evidence" value="ECO:0007669"/>
    <property type="project" value="InterPro"/>
</dbReference>
<dbReference type="Pfam" id="PF13844">
    <property type="entry name" value="Glyco_transf_41"/>
    <property type="match status" value="1"/>
</dbReference>
<organism evidence="10">
    <name type="scientific">Melanaphis sacchari</name>
    <dbReference type="NCBI Taxonomy" id="742174"/>
    <lineage>
        <taxon>Eukaryota</taxon>
        <taxon>Metazoa</taxon>
        <taxon>Ecdysozoa</taxon>
        <taxon>Arthropoda</taxon>
        <taxon>Hexapoda</taxon>
        <taxon>Insecta</taxon>
        <taxon>Pterygota</taxon>
        <taxon>Neoptera</taxon>
        <taxon>Paraneoptera</taxon>
        <taxon>Hemiptera</taxon>
        <taxon>Sternorrhyncha</taxon>
        <taxon>Aphidomorpha</taxon>
        <taxon>Aphidoidea</taxon>
        <taxon>Aphididae</taxon>
        <taxon>Aphidini</taxon>
        <taxon>Melanaphis</taxon>
    </lineage>
</organism>
<dbReference type="SMART" id="SM00028">
    <property type="entry name" value="TPR"/>
    <property type="match status" value="4"/>
</dbReference>
<dbReference type="SUPFAM" id="SSF53756">
    <property type="entry name" value="UDP-Glycosyltransferase/glycogen phosphorylase"/>
    <property type="match status" value="1"/>
</dbReference>
<dbReference type="PANTHER" id="PTHR44366">
    <property type="entry name" value="UDP-N-ACETYLGLUCOSAMINE--PEPTIDE N-ACETYLGLUCOSAMINYLTRANSFERASE 110 KDA SUBUNIT"/>
    <property type="match status" value="1"/>
</dbReference>
<proteinExistence type="inferred from homology"/>
<dbReference type="InterPro" id="IPR029489">
    <property type="entry name" value="OGT/SEC/SPY_C"/>
</dbReference>
<dbReference type="Pfam" id="PF13181">
    <property type="entry name" value="TPR_8"/>
    <property type="match status" value="1"/>
</dbReference>
<name>A0A2H8TQD3_9HEMI</name>
<evidence type="ECO:0000256" key="1">
    <source>
        <dbReference type="ARBA" id="ARBA00004922"/>
    </source>
</evidence>
<feature type="repeat" description="TPR" evidence="8">
    <location>
        <begin position="114"/>
        <end position="147"/>
    </location>
</feature>
<comment type="pathway">
    <text evidence="1">Protein modification; protein glycosylation.</text>
</comment>
<feature type="repeat" description="TPR" evidence="8">
    <location>
        <begin position="10"/>
        <end position="43"/>
    </location>
</feature>
<reference evidence="10" key="1">
    <citation type="submission" date="2017-10" db="EMBL/GenBank/DDBJ databases">
        <title>Transcriptome Assembly of Sugarcane Aphid Adults.</title>
        <authorList>
            <person name="Scully E.D."/>
            <person name="Palmer N.A."/>
            <person name="Geib S.M."/>
            <person name="Sarath G."/>
            <person name="Sattler S.E."/>
        </authorList>
    </citation>
    <scope>NUCLEOTIDE SEQUENCE</scope>
    <source>
        <tissue evidence="10">Whole body</tissue>
    </source>
</reference>
<dbReference type="Gene3D" id="1.25.40.10">
    <property type="entry name" value="Tetratricopeptide repeat domain"/>
    <property type="match status" value="2"/>
</dbReference>
<dbReference type="GO" id="GO:0097363">
    <property type="term" value="F:protein O-acetylglucosaminyltransferase activity"/>
    <property type="evidence" value="ECO:0007669"/>
    <property type="project" value="UniProtKB-EC"/>
</dbReference>
<keyword evidence="7 8" id="KW-0802">TPR repeat</keyword>
<evidence type="ECO:0000256" key="7">
    <source>
        <dbReference type="ARBA" id="ARBA00022803"/>
    </source>
</evidence>
<dbReference type="PROSITE" id="PS50005">
    <property type="entry name" value="TPR"/>
    <property type="match status" value="2"/>
</dbReference>
<sequence length="650" mass="74553">MALQLQPDHLNALINMSLLKQKLGQFDDIVDIYKRILQIDESDAFDVHMNLANILHKEIGNLNDALFHYEKALAYDNTFVEIYVRMGIICTELNMSKKALSYLYTAIQLDSQCLEAFIKVGSIHKDSDNFIDAIRAYETVLKLKPDFPEVYCNLVQCLQKVCDWSDYDSHMAKLKEIVNQELEDDQVLSLLPHDSLLLPLSFEVQKKIATKYAQHCVEKLKKSIEEPQQFIYPTSIKFTAGNLRIGFVSTNFNKYPITTIMEFLSRLNDDQIFVICYSISANDNIPSWLNLLSNFKYKDLSHLKVNDAAKIINNDAIHVLVDMCGYSKGSKPEIFALRPAPVQVSWFGYPNTSGASFMDYLITDRVCSPSELQNLYTEKLAYINQTIFIGDHKQKFSNLRQLKVVDTTNDISHKNIYLNGNSFNEMESAETICIDEEPSTSVISYSKSRFNLPENVVVFCNFSKLYKIDPFTFRTWLTILNNVPNSVLWLLHLNDAAENNLKKFADDLNFDSSRIIFADFIPKYQHLNRIQLADIYLDTRLYNGHMACLDALWAGVPVVTLPGETYASRVTASQLTSLGITNTIAQNEGNYIEIAIQLGLNKQVLENIKRNIWELKMQSDVFDINTYAKEIILILKSMWNNYLSIHELDM</sequence>
<accession>A0A2H8TQD3</accession>
<evidence type="ECO:0000259" key="9">
    <source>
        <dbReference type="Pfam" id="PF13844"/>
    </source>
</evidence>
<dbReference type="InterPro" id="IPR011990">
    <property type="entry name" value="TPR-like_helical_dom_sf"/>
</dbReference>
<evidence type="ECO:0000256" key="2">
    <source>
        <dbReference type="ARBA" id="ARBA00005386"/>
    </source>
</evidence>
<dbReference type="EMBL" id="GFXV01004598">
    <property type="protein sequence ID" value="MBW16403.1"/>
    <property type="molecule type" value="Transcribed_RNA"/>
</dbReference>
<dbReference type="Gene3D" id="3.40.50.11380">
    <property type="match status" value="1"/>
</dbReference>
<dbReference type="InterPro" id="IPR019734">
    <property type="entry name" value="TPR_rpt"/>
</dbReference>
<evidence type="ECO:0000256" key="3">
    <source>
        <dbReference type="ARBA" id="ARBA00011970"/>
    </source>
</evidence>
<evidence type="ECO:0000256" key="4">
    <source>
        <dbReference type="ARBA" id="ARBA00022676"/>
    </source>
</evidence>
<keyword evidence="6" id="KW-0677">Repeat</keyword>
<evidence type="ECO:0000313" key="10">
    <source>
        <dbReference type="EMBL" id="MBW16403.1"/>
    </source>
</evidence>
<dbReference type="AlphaFoldDB" id="A0A2H8TQD3"/>
<dbReference type="PANTHER" id="PTHR44366:SF1">
    <property type="entry name" value="UDP-N-ACETYLGLUCOSAMINE--PEPTIDE N-ACETYLGLUCOSAMINYLTRANSFERASE 110 KDA SUBUNIT"/>
    <property type="match status" value="1"/>
</dbReference>
<dbReference type="InterPro" id="IPR037919">
    <property type="entry name" value="OGT"/>
</dbReference>
<protein>
    <recommendedName>
        <fullName evidence="3">protein O-GlcNAc transferase</fullName>
        <ecNumber evidence="3">2.4.1.255</ecNumber>
    </recommendedName>
</protein>
<dbReference type="OrthoDB" id="6581765at2759"/>
<feature type="domain" description="O-GlcNAc transferase C-terminal" evidence="9">
    <location>
        <begin position="161"/>
        <end position="427"/>
    </location>
</feature>
<dbReference type="Gene3D" id="3.40.50.2000">
    <property type="entry name" value="Glycogen Phosphorylase B"/>
    <property type="match status" value="1"/>
</dbReference>
<evidence type="ECO:0000256" key="5">
    <source>
        <dbReference type="ARBA" id="ARBA00022679"/>
    </source>
</evidence>
<gene>
    <name evidence="10" type="primary">Ogt_14</name>
</gene>
<evidence type="ECO:0000256" key="6">
    <source>
        <dbReference type="ARBA" id="ARBA00022737"/>
    </source>
</evidence>
<evidence type="ECO:0000256" key="8">
    <source>
        <dbReference type="PROSITE-ProRule" id="PRU00339"/>
    </source>
</evidence>
<keyword evidence="4 10" id="KW-0328">Glycosyltransferase</keyword>
<comment type="similarity">
    <text evidence="2">Belongs to the glycosyltransferase 41 family. O-GlcNAc transferase subfamily.</text>
</comment>